<evidence type="ECO:0000256" key="1">
    <source>
        <dbReference type="ARBA" id="ARBA00022729"/>
    </source>
</evidence>
<feature type="domain" description="F5/8 type C" evidence="3">
    <location>
        <begin position="636"/>
        <end position="790"/>
    </location>
</feature>
<dbReference type="Gene3D" id="2.130.10.130">
    <property type="entry name" value="Integrin alpha, N-terminal"/>
    <property type="match status" value="1"/>
</dbReference>
<dbReference type="PROSITE" id="PS50022">
    <property type="entry name" value="FA58C_3"/>
    <property type="match status" value="1"/>
</dbReference>
<organism evidence="4 5">
    <name type="scientific">Cohnella silvisoli</name>
    <dbReference type="NCBI Taxonomy" id="2873699"/>
    <lineage>
        <taxon>Bacteria</taxon>
        <taxon>Bacillati</taxon>
        <taxon>Bacillota</taxon>
        <taxon>Bacilli</taxon>
        <taxon>Bacillales</taxon>
        <taxon>Paenibacillaceae</taxon>
        <taxon>Cohnella</taxon>
    </lineage>
</organism>
<comment type="caution">
    <text evidence="4">The sequence shown here is derived from an EMBL/GenBank/DDBJ whole genome shotgun (WGS) entry which is preliminary data.</text>
</comment>
<dbReference type="Pfam" id="PF13517">
    <property type="entry name" value="FG-GAP_3"/>
    <property type="match status" value="2"/>
</dbReference>
<dbReference type="SUPFAM" id="SSF49785">
    <property type="entry name" value="Galactose-binding domain-like"/>
    <property type="match status" value="1"/>
</dbReference>
<accession>A0ABV1KMB3</accession>
<feature type="chain" id="PRO_5045846515" evidence="2">
    <location>
        <begin position="24"/>
        <end position="793"/>
    </location>
</feature>
<dbReference type="InterPro" id="IPR000421">
    <property type="entry name" value="FA58C"/>
</dbReference>
<sequence length="793" mass="85943">MMMRKMRMAVLLSFSLIVGIAAAAQSAAAAVPTVGMWYSTWYAKKPAVASTWATGLGSGSTNQLVGDVNGDGKDDAVVFAGSTGTWTVALSNGNGFNTGSSWRTGHGTGSTAQFLADANGDGKLDAIAYTGSTGTWEVALSNGTGFNTPTTWITGHGIGSAKQFMADVNGDGKADSIVFFNAAGSWYVATSNGTGFNSYTMWITGHGTGSNNQLFGDVNGDGKQDAIVYFGDTGTWFSARSSGTSFQSYTQWKTGHGVGSQAQLVSDGNGDGYADAYVFFNSDMNGDGKSGDWYAATYNKFTQSLSSSSHVVNSGFGNGATKVFQANVTGDAYNWKASVAYYAATGTWKVEPYHYFKLNLHDSWTAWDIKYRPLTLGSYQTYDSNDPAVIDEHLATISGAGIDFLLFDETNGIYVDDGYIYERARTVTSRINNWNNTAGNRSIKYTLAIGDIQYTHDPASVEFEAGEVWDKFVNTANGGTQNYFYLDGKPLLILYCNSTDRSAWQNWTGNKTNSNKFTVRYAEGESPAGFYGWYTPASGTIADDNVMNVMPGWNNHVSGFTPISREQGDYYSLKAWDRVMQKNPKPKIVMITSYNEYREDNIVAVTDTSNVTGTTEKWYNKSGVIDNFMYWNMTKTYIKRLGNLAFGATPTASSSGESSDWGISRINDGQLNSVSGSSGYTSQNSLATNHTESIKLDLGASKTVAKVDLYPRNDGVNTGYGFPVDFTIQVSSDNVNWTTVVTRTGYAKPGNAVQSFAFTASSARYVKLEATSLRSNPNDSNSYRLQLSEMEIY</sequence>
<evidence type="ECO:0000313" key="5">
    <source>
        <dbReference type="Proteomes" id="UP001493487"/>
    </source>
</evidence>
<dbReference type="Gene3D" id="2.60.120.260">
    <property type="entry name" value="Galactose-binding domain-like"/>
    <property type="match status" value="1"/>
</dbReference>
<gene>
    <name evidence="4" type="ORF">QJS35_02345</name>
</gene>
<evidence type="ECO:0000259" key="3">
    <source>
        <dbReference type="PROSITE" id="PS50022"/>
    </source>
</evidence>
<dbReference type="RefSeq" id="WP_232182260.1">
    <property type="nucleotide sequence ID" value="NZ_JAIOAP010000001.1"/>
</dbReference>
<protein>
    <submittedName>
        <fullName evidence="4">FG-GAP-like repeat-containing protein</fullName>
    </submittedName>
</protein>
<dbReference type="SUPFAM" id="SSF69318">
    <property type="entry name" value="Integrin alpha N-terminal domain"/>
    <property type="match status" value="1"/>
</dbReference>
<reference evidence="4 5" key="1">
    <citation type="journal article" date="2023" name="Genome Announc.">
        <title>Pan-Genome Analyses of the Genus Cohnella and Proposal of the Novel Species Cohnella silvisoli sp. nov., Isolated from Forest Soil.</title>
        <authorList>
            <person name="Wang C."/>
            <person name="Mao L."/>
            <person name="Bao G."/>
            <person name="Zhu H."/>
        </authorList>
    </citation>
    <scope>NUCLEOTIDE SEQUENCE [LARGE SCALE GENOMIC DNA]</scope>
    <source>
        <strain evidence="4 5">NL03-T5-1</strain>
    </source>
</reference>
<proteinExistence type="predicted"/>
<evidence type="ECO:0000256" key="2">
    <source>
        <dbReference type="SAM" id="SignalP"/>
    </source>
</evidence>
<feature type="signal peptide" evidence="2">
    <location>
        <begin position="1"/>
        <end position="23"/>
    </location>
</feature>
<dbReference type="Pfam" id="PF00754">
    <property type="entry name" value="F5_F8_type_C"/>
    <property type="match status" value="1"/>
</dbReference>
<dbReference type="EMBL" id="JASKHM010000001">
    <property type="protein sequence ID" value="MEQ4481229.1"/>
    <property type="molecule type" value="Genomic_DNA"/>
</dbReference>
<dbReference type="InterPro" id="IPR008979">
    <property type="entry name" value="Galactose-bd-like_sf"/>
</dbReference>
<keyword evidence="1 2" id="KW-0732">Signal</keyword>
<dbReference type="Proteomes" id="UP001493487">
    <property type="component" value="Unassembled WGS sequence"/>
</dbReference>
<dbReference type="InterPro" id="IPR013517">
    <property type="entry name" value="FG-GAP"/>
</dbReference>
<dbReference type="InterPro" id="IPR028994">
    <property type="entry name" value="Integrin_alpha_N"/>
</dbReference>
<dbReference type="Gene3D" id="3.20.20.80">
    <property type="entry name" value="Glycosidases"/>
    <property type="match status" value="1"/>
</dbReference>
<keyword evidence="5" id="KW-1185">Reference proteome</keyword>
<name>A0ABV1KMB3_9BACL</name>
<evidence type="ECO:0000313" key="4">
    <source>
        <dbReference type="EMBL" id="MEQ4481229.1"/>
    </source>
</evidence>